<feature type="compositionally biased region" description="Basic and acidic residues" evidence="1">
    <location>
        <begin position="47"/>
        <end position="60"/>
    </location>
</feature>
<accession>W2SS40</accession>
<feature type="compositionally biased region" description="Basic and acidic residues" evidence="1">
    <location>
        <begin position="1"/>
        <end position="14"/>
    </location>
</feature>
<reference evidence="3" key="1">
    <citation type="journal article" date="2014" name="Nat. Genet.">
        <title>Genome of the human hookworm Necator americanus.</title>
        <authorList>
            <person name="Tang Y.T."/>
            <person name="Gao X."/>
            <person name="Rosa B.A."/>
            <person name="Abubucker S."/>
            <person name="Hallsworth-Pepin K."/>
            <person name="Martin J."/>
            <person name="Tyagi R."/>
            <person name="Heizer E."/>
            <person name="Zhang X."/>
            <person name="Bhonagiri-Palsikar V."/>
            <person name="Minx P."/>
            <person name="Warren W.C."/>
            <person name="Wang Q."/>
            <person name="Zhan B."/>
            <person name="Hotez P.J."/>
            <person name="Sternberg P.W."/>
            <person name="Dougall A."/>
            <person name="Gaze S.T."/>
            <person name="Mulvenna J."/>
            <person name="Sotillo J."/>
            <person name="Ranganathan S."/>
            <person name="Rabelo E.M."/>
            <person name="Wilson R.K."/>
            <person name="Felgner P.L."/>
            <person name="Bethony J."/>
            <person name="Hawdon J.M."/>
            <person name="Gasser R.B."/>
            <person name="Loukas A."/>
            <person name="Mitreva M."/>
        </authorList>
    </citation>
    <scope>NUCLEOTIDE SEQUENCE [LARGE SCALE GENOMIC DNA]</scope>
</reference>
<dbReference type="AlphaFoldDB" id="W2SS40"/>
<dbReference type="EMBL" id="KI664816">
    <property type="protein sequence ID" value="ETN72303.1"/>
    <property type="molecule type" value="Genomic_DNA"/>
</dbReference>
<sequence>MNLRTQDEDQEPKKSRSKVRSNEPANEEKQNDAPVDVILEAPISVHSKREPVPMEQLDRY</sequence>
<feature type="region of interest" description="Disordered" evidence="1">
    <location>
        <begin position="1"/>
        <end position="60"/>
    </location>
</feature>
<dbReference type="Proteomes" id="UP000053676">
    <property type="component" value="Unassembled WGS sequence"/>
</dbReference>
<evidence type="ECO:0000256" key="1">
    <source>
        <dbReference type="SAM" id="MobiDB-lite"/>
    </source>
</evidence>
<protein>
    <submittedName>
        <fullName evidence="2">Uncharacterized protein</fullName>
    </submittedName>
</protein>
<gene>
    <name evidence="2" type="ORF">NECAME_04480</name>
</gene>
<keyword evidence="3" id="KW-1185">Reference proteome</keyword>
<evidence type="ECO:0000313" key="2">
    <source>
        <dbReference type="EMBL" id="ETN72303.1"/>
    </source>
</evidence>
<dbReference type="KEGG" id="nai:NECAME_04480"/>
<evidence type="ECO:0000313" key="3">
    <source>
        <dbReference type="Proteomes" id="UP000053676"/>
    </source>
</evidence>
<name>W2SS40_NECAM</name>
<proteinExistence type="predicted"/>
<organism evidence="2 3">
    <name type="scientific">Necator americanus</name>
    <name type="common">Human hookworm</name>
    <dbReference type="NCBI Taxonomy" id="51031"/>
    <lineage>
        <taxon>Eukaryota</taxon>
        <taxon>Metazoa</taxon>
        <taxon>Ecdysozoa</taxon>
        <taxon>Nematoda</taxon>
        <taxon>Chromadorea</taxon>
        <taxon>Rhabditida</taxon>
        <taxon>Rhabditina</taxon>
        <taxon>Rhabditomorpha</taxon>
        <taxon>Strongyloidea</taxon>
        <taxon>Ancylostomatidae</taxon>
        <taxon>Bunostominae</taxon>
        <taxon>Necator</taxon>
    </lineage>
</organism>